<sequence length="145" mass="14658">MFFLCARKCEAPAAAANSTDHSGTVNLMITLVVPASISTGASPNGTSGGMSIISTNTTEGLIDASTTPSGSSDSEATTILSTSPEANTSEATTILSTTPEATTILSTTPEANTAETTAMEATTMKELGKATVVISQRIPLIISEN</sequence>
<proteinExistence type="predicted"/>
<organism evidence="2">
    <name type="scientific">Bracon brevicornis</name>
    <dbReference type="NCBI Taxonomy" id="1563983"/>
    <lineage>
        <taxon>Eukaryota</taxon>
        <taxon>Metazoa</taxon>
        <taxon>Ecdysozoa</taxon>
        <taxon>Arthropoda</taxon>
        <taxon>Hexapoda</taxon>
        <taxon>Insecta</taxon>
        <taxon>Pterygota</taxon>
        <taxon>Neoptera</taxon>
        <taxon>Endopterygota</taxon>
        <taxon>Hymenoptera</taxon>
        <taxon>Apocrita</taxon>
        <taxon>Ichneumonoidea</taxon>
        <taxon>Braconidae</taxon>
        <taxon>Braconinae</taxon>
        <taxon>Bracon</taxon>
    </lineage>
</organism>
<dbReference type="AlphaFoldDB" id="A0A6V7L2L0"/>
<reference evidence="2" key="1">
    <citation type="submission" date="2020-07" db="EMBL/GenBank/DDBJ databases">
        <authorList>
            <person name="Ferguson B K."/>
        </authorList>
    </citation>
    <scope>NUCLEOTIDE SEQUENCE</scope>
    <source>
        <strain evidence="2">L06</strain>
    </source>
</reference>
<gene>
    <name evidence="2" type="ORF">BBRV_LOCUS94272</name>
</gene>
<accession>A0A6V7L2L0</accession>
<protein>
    <submittedName>
        <fullName evidence="2">Uncharacterized protein</fullName>
    </submittedName>
</protein>
<feature type="region of interest" description="Disordered" evidence="1">
    <location>
        <begin position="63"/>
        <end position="86"/>
    </location>
</feature>
<evidence type="ECO:0000256" key="1">
    <source>
        <dbReference type="SAM" id="MobiDB-lite"/>
    </source>
</evidence>
<dbReference type="EMBL" id="CADCXW020000332">
    <property type="protein sequence ID" value="CAD1570099.1"/>
    <property type="molecule type" value="Genomic_DNA"/>
</dbReference>
<evidence type="ECO:0000313" key="2">
    <source>
        <dbReference type="EMBL" id="CAD1570099.1"/>
    </source>
</evidence>
<name>A0A6V7L2L0_9HYME</name>